<dbReference type="InterPro" id="IPR029016">
    <property type="entry name" value="GAF-like_dom_sf"/>
</dbReference>
<dbReference type="InterPro" id="IPR036388">
    <property type="entry name" value="WH-like_DNA-bd_sf"/>
</dbReference>
<dbReference type="Gene3D" id="1.10.10.10">
    <property type="entry name" value="Winged helix-like DNA-binding domain superfamily/Winged helix DNA-binding domain"/>
    <property type="match status" value="1"/>
</dbReference>
<dbReference type="SUPFAM" id="SSF55781">
    <property type="entry name" value="GAF domain-like"/>
    <property type="match status" value="1"/>
</dbReference>
<dbReference type="Gene3D" id="3.30.450.40">
    <property type="match status" value="1"/>
</dbReference>
<evidence type="ECO:0000313" key="4">
    <source>
        <dbReference type="Proteomes" id="UP000471521"/>
    </source>
</evidence>
<name>A0A6B0SIJ3_9EURY</name>
<keyword evidence="4" id="KW-1185">Reference proteome</keyword>
<comment type="caution">
    <text evidence="3">The sequence shown here is derived from an EMBL/GenBank/DDBJ whole genome shotgun (WGS) entry which is preliminary data.</text>
</comment>
<dbReference type="AlphaFoldDB" id="A0A6B0SIJ3"/>
<keyword evidence="2" id="KW-0804">Transcription</keyword>
<evidence type="ECO:0000313" key="3">
    <source>
        <dbReference type="EMBL" id="MXR19323.1"/>
    </source>
</evidence>
<reference evidence="3 4" key="1">
    <citation type="submission" date="2019-12" db="EMBL/GenBank/DDBJ databases">
        <title>Isolation and characterization of three novel carbon monoxide-oxidizing members of Halobacteria from salione crusts and soils.</title>
        <authorList>
            <person name="Myers M.R."/>
            <person name="King G.M."/>
        </authorList>
    </citation>
    <scope>NUCLEOTIDE SEQUENCE [LARGE SCALE GENOMIC DNA]</scope>
    <source>
        <strain evidence="3 4">PCN9</strain>
    </source>
</reference>
<protein>
    <recommendedName>
        <fullName evidence="5">GAF domain-containing protein</fullName>
    </recommendedName>
</protein>
<accession>A0A6B0SIJ3</accession>
<evidence type="ECO:0008006" key="5">
    <source>
        <dbReference type="Google" id="ProtNLM"/>
    </source>
</evidence>
<proteinExistence type="predicted"/>
<dbReference type="RefSeq" id="WP_159524910.1">
    <property type="nucleotide sequence ID" value="NZ_WUUU01000003.1"/>
</dbReference>
<dbReference type="Proteomes" id="UP000471521">
    <property type="component" value="Unassembled WGS sequence"/>
</dbReference>
<evidence type="ECO:0000256" key="2">
    <source>
        <dbReference type="ARBA" id="ARBA00023163"/>
    </source>
</evidence>
<gene>
    <name evidence="3" type="ORF">GRX66_01395</name>
</gene>
<sequence>MTHRICKSDADELLPHFQRLGRTLLAPNTEPRTGLAQLFEHETAEFDLNYAFLSHIDLEKETERFEIVHGCHETLQPGTAVPLSKTYCRKTIADPEGTLAVSDALAEGWEDDPAYETFKLASYLGTTVSVTDELYGTLCFADTTARDEPLIDTEKALVEIYSQWIEYILALWDDPPTRKTRVDTIAGRAISSEAIDSMMDALTSPTRRSILMTLLGGTTETSIDTLERRLNYENERIGLRHLHLPKLASSGYIEWDIQTDTVSRGPRFTEVEPLVQLLEEYETALPE</sequence>
<keyword evidence="1" id="KW-0805">Transcription regulation</keyword>
<organism evidence="3 4">
    <name type="scientific">Halobacterium bonnevillei</name>
    <dbReference type="NCBI Taxonomy" id="2692200"/>
    <lineage>
        <taxon>Archaea</taxon>
        <taxon>Methanobacteriati</taxon>
        <taxon>Methanobacteriota</taxon>
        <taxon>Stenosarchaea group</taxon>
        <taxon>Halobacteria</taxon>
        <taxon>Halobacteriales</taxon>
        <taxon>Halobacteriaceae</taxon>
        <taxon>Halobacterium</taxon>
    </lineage>
</organism>
<dbReference type="OrthoDB" id="342253at2157"/>
<evidence type="ECO:0000256" key="1">
    <source>
        <dbReference type="ARBA" id="ARBA00023015"/>
    </source>
</evidence>
<dbReference type="EMBL" id="WUUU01000003">
    <property type="protein sequence ID" value="MXR19323.1"/>
    <property type="molecule type" value="Genomic_DNA"/>
</dbReference>